<dbReference type="OrthoDB" id="428974at2759"/>
<protein>
    <submittedName>
        <fullName evidence="1">Uncharacterized protein</fullName>
    </submittedName>
</protein>
<dbReference type="EMBL" id="CAJVNV010000100">
    <property type="protein sequence ID" value="CAG8041856.1"/>
    <property type="molecule type" value="Genomic_DNA"/>
</dbReference>
<comment type="caution">
    <text evidence="1">The sequence shown here is derived from an EMBL/GenBank/DDBJ whole genome shotgun (WGS) entry which is preliminary data.</text>
</comment>
<dbReference type="Proteomes" id="UP001153461">
    <property type="component" value="Unassembled WGS sequence"/>
</dbReference>
<gene>
    <name evidence="1" type="ORF">PNAL_LOCUS3034</name>
</gene>
<reference evidence="1" key="1">
    <citation type="submission" date="2021-07" db="EMBL/GenBank/DDBJ databases">
        <authorList>
            <person name="Branca A.L. A."/>
        </authorList>
    </citation>
    <scope>NUCLEOTIDE SEQUENCE</scope>
</reference>
<dbReference type="AlphaFoldDB" id="A0A9W4MP02"/>
<accession>A0A9W4MP02</accession>
<sequence>MLFLRIKSPSLGEWMPWENPSQDARMLLDACKSLRSRRSQELCDDTNSPGNDLHVYVRNIIHVLSYDTVLMLALMT</sequence>
<organism evidence="1 2">
    <name type="scientific">Penicillium nalgiovense</name>
    <dbReference type="NCBI Taxonomy" id="60175"/>
    <lineage>
        <taxon>Eukaryota</taxon>
        <taxon>Fungi</taxon>
        <taxon>Dikarya</taxon>
        <taxon>Ascomycota</taxon>
        <taxon>Pezizomycotina</taxon>
        <taxon>Eurotiomycetes</taxon>
        <taxon>Eurotiomycetidae</taxon>
        <taxon>Eurotiales</taxon>
        <taxon>Aspergillaceae</taxon>
        <taxon>Penicillium</taxon>
    </lineage>
</organism>
<proteinExistence type="predicted"/>
<name>A0A9W4MP02_PENNA</name>
<evidence type="ECO:0000313" key="2">
    <source>
        <dbReference type="Proteomes" id="UP001153461"/>
    </source>
</evidence>
<evidence type="ECO:0000313" key="1">
    <source>
        <dbReference type="EMBL" id="CAG8041856.1"/>
    </source>
</evidence>